<accession>A0A1H0QM82</accession>
<evidence type="ECO:0000313" key="2">
    <source>
        <dbReference type="Proteomes" id="UP000199651"/>
    </source>
</evidence>
<dbReference type="EMBL" id="FNJB01000007">
    <property type="protein sequence ID" value="SDP18392.1"/>
    <property type="molecule type" value="Genomic_DNA"/>
</dbReference>
<reference evidence="2" key="1">
    <citation type="submission" date="2016-10" db="EMBL/GenBank/DDBJ databases">
        <authorList>
            <person name="Varghese N."/>
            <person name="Submissions S."/>
        </authorList>
    </citation>
    <scope>NUCLEOTIDE SEQUENCE [LARGE SCALE GENOMIC DNA]</scope>
    <source>
        <strain evidence="2">IBRC-M 10655</strain>
    </source>
</reference>
<organism evidence="1 2">
    <name type="scientific">Actinokineospora alba</name>
    <dbReference type="NCBI Taxonomy" id="504798"/>
    <lineage>
        <taxon>Bacteria</taxon>
        <taxon>Bacillati</taxon>
        <taxon>Actinomycetota</taxon>
        <taxon>Actinomycetes</taxon>
        <taxon>Pseudonocardiales</taxon>
        <taxon>Pseudonocardiaceae</taxon>
        <taxon>Actinokineospora</taxon>
    </lineage>
</organism>
<name>A0A1H0QM82_9PSEU</name>
<dbReference type="Proteomes" id="UP000199651">
    <property type="component" value="Unassembled WGS sequence"/>
</dbReference>
<gene>
    <name evidence="1" type="ORF">SAMN05192558_10752</name>
</gene>
<sequence>MTHPFLTPEQSLAMVKAVGDLIGKAENAIFEDIKGIKRELTRLKLDANYALVGVNGIKAEWSAIKFEPPGLDIWKMIEDRKLRARGELPEQLKATAVRAHTRITELQGKTGDLRSQVNRRISTELTGLSGRFAAIRTQIGAVDRRVSGVARDATAAVSGVRRVGTDLSTAKTALNRRIDAVRRDAAANRSGAGNDTARVQRETQLLRKALFDLDRELRGNGSAATRFRNELRAIESFLR</sequence>
<protein>
    <submittedName>
        <fullName evidence="1">Uncharacterized protein</fullName>
    </submittedName>
</protein>
<evidence type="ECO:0000313" key="1">
    <source>
        <dbReference type="EMBL" id="SDP18392.1"/>
    </source>
</evidence>
<dbReference type="AlphaFoldDB" id="A0A1H0QM82"/>
<proteinExistence type="predicted"/>
<dbReference type="RefSeq" id="WP_091377229.1">
    <property type="nucleotide sequence ID" value="NZ_FNDV01000004.1"/>
</dbReference>
<dbReference type="STRING" id="504798.SAMN05421871_10451"/>
<keyword evidence="2" id="KW-1185">Reference proteome</keyword>